<proteinExistence type="predicted"/>
<dbReference type="Pfam" id="PF00582">
    <property type="entry name" value="Usp"/>
    <property type="match status" value="1"/>
</dbReference>
<evidence type="ECO:0000313" key="6">
    <source>
        <dbReference type="Proteomes" id="UP001367508"/>
    </source>
</evidence>
<dbReference type="AlphaFoldDB" id="A0AAN9R9L3"/>
<name>A0AAN9R9L3_CANGL</name>
<dbReference type="EMBL" id="JAYMYQ010000001">
    <property type="protein sequence ID" value="KAK7358803.1"/>
    <property type="molecule type" value="Genomic_DNA"/>
</dbReference>
<keyword evidence="6" id="KW-1185">Reference proteome</keyword>
<dbReference type="CDD" id="cd01989">
    <property type="entry name" value="USP_STK_Ubox_N"/>
    <property type="match status" value="1"/>
</dbReference>
<evidence type="ECO:0000256" key="3">
    <source>
        <dbReference type="ARBA" id="ARBA00022786"/>
    </source>
</evidence>
<dbReference type="Proteomes" id="UP001367508">
    <property type="component" value="Unassembled WGS sequence"/>
</dbReference>
<dbReference type="GO" id="GO:0061630">
    <property type="term" value="F:ubiquitin protein ligase activity"/>
    <property type="evidence" value="ECO:0007669"/>
    <property type="project" value="UniProtKB-EC"/>
</dbReference>
<evidence type="ECO:0000313" key="5">
    <source>
        <dbReference type="EMBL" id="KAK7358803.1"/>
    </source>
</evidence>
<dbReference type="InterPro" id="IPR014729">
    <property type="entry name" value="Rossmann-like_a/b/a_fold"/>
</dbReference>
<protein>
    <recommendedName>
        <fullName evidence="2">RING-type E3 ubiquitin transferase</fullName>
        <ecNumber evidence="2">2.3.2.27</ecNumber>
    </recommendedName>
</protein>
<evidence type="ECO:0000259" key="4">
    <source>
        <dbReference type="Pfam" id="PF00582"/>
    </source>
</evidence>
<organism evidence="5 6">
    <name type="scientific">Canavalia gladiata</name>
    <name type="common">Sword bean</name>
    <name type="synonym">Dolichos gladiatus</name>
    <dbReference type="NCBI Taxonomy" id="3824"/>
    <lineage>
        <taxon>Eukaryota</taxon>
        <taxon>Viridiplantae</taxon>
        <taxon>Streptophyta</taxon>
        <taxon>Embryophyta</taxon>
        <taxon>Tracheophyta</taxon>
        <taxon>Spermatophyta</taxon>
        <taxon>Magnoliopsida</taxon>
        <taxon>eudicotyledons</taxon>
        <taxon>Gunneridae</taxon>
        <taxon>Pentapetalae</taxon>
        <taxon>rosids</taxon>
        <taxon>fabids</taxon>
        <taxon>Fabales</taxon>
        <taxon>Fabaceae</taxon>
        <taxon>Papilionoideae</taxon>
        <taxon>50 kb inversion clade</taxon>
        <taxon>NPAAA clade</taxon>
        <taxon>indigoferoid/millettioid clade</taxon>
        <taxon>Phaseoleae</taxon>
        <taxon>Canavalia</taxon>
    </lineage>
</organism>
<evidence type="ECO:0000256" key="2">
    <source>
        <dbReference type="ARBA" id="ARBA00012483"/>
    </source>
</evidence>
<comment type="catalytic activity">
    <reaction evidence="1">
        <text>S-ubiquitinyl-[E2 ubiquitin-conjugating enzyme]-L-cysteine + [acceptor protein]-L-lysine = [E2 ubiquitin-conjugating enzyme]-L-cysteine + N(6)-ubiquitinyl-[acceptor protein]-L-lysine.</text>
        <dbReference type="EC" id="2.3.2.27"/>
    </reaction>
</comment>
<feature type="domain" description="UspA" evidence="4">
    <location>
        <begin position="12"/>
        <end position="137"/>
    </location>
</feature>
<dbReference type="PANTHER" id="PTHR45647:SF25">
    <property type="entry name" value="ADENINE NUCLEOTIDE ALPHA HYDROLASES-LIKE SUPERFAMILY PROTEIN"/>
    <property type="match status" value="1"/>
</dbReference>
<dbReference type="SUPFAM" id="SSF52402">
    <property type="entry name" value="Adenine nucleotide alpha hydrolases-like"/>
    <property type="match status" value="1"/>
</dbReference>
<dbReference type="Gene3D" id="3.40.50.620">
    <property type="entry name" value="HUPs"/>
    <property type="match status" value="1"/>
</dbReference>
<dbReference type="InterPro" id="IPR006016">
    <property type="entry name" value="UspA"/>
</dbReference>
<dbReference type="EC" id="2.3.2.27" evidence="2"/>
<evidence type="ECO:0000256" key="1">
    <source>
        <dbReference type="ARBA" id="ARBA00000900"/>
    </source>
</evidence>
<dbReference type="InterPro" id="IPR051348">
    <property type="entry name" value="U-box_ubiquitin_ligases"/>
</dbReference>
<comment type="caution">
    <text evidence="5">The sequence shown here is derived from an EMBL/GenBank/DDBJ whole genome shotgun (WGS) entry which is preliminary data.</text>
</comment>
<dbReference type="PANTHER" id="PTHR45647">
    <property type="entry name" value="OS02G0152300 PROTEIN"/>
    <property type="match status" value="1"/>
</dbReference>
<gene>
    <name evidence="5" type="ORF">VNO77_00742</name>
</gene>
<keyword evidence="3" id="KW-0833">Ubl conjugation pathway</keyword>
<accession>A0AAN9R9L3</accession>
<reference evidence="5 6" key="1">
    <citation type="submission" date="2024-01" db="EMBL/GenBank/DDBJ databases">
        <title>The genomes of 5 underutilized Papilionoideae crops provide insights into root nodulation and disease resistanc.</title>
        <authorList>
            <person name="Jiang F."/>
        </authorList>
    </citation>
    <scope>NUCLEOTIDE SEQUENCE [LARGE SCALE GENOMIC DNA]</scope>
    <source>
        <strain evidence="5">LVBAO_FW01</strain>
        <tissue evidence="5">Leaves</tissue>
    </source>
</reference>
<sequence length="392" mass="43972">MPNPRDNGGGVVAVAVDKEKSSQYALKWAVDNLFPRTKPLKLVHVVQRSFSPPSNPAQQEPNHTQGMEVLLPYRCFCTRRQVQFESVILHDPDVVRALIEYVSSGGIDTLILGTLSRGFSRIFKNSDVTSSILKWAPNFCNVYIISKGKVSAMRHASRSAQANHVVETTQPIYDQNVNHINADHDALYDELSVAENDNSLLSSGRLSTDSNCFTFYENLESGGVGSSSDIINVDNGNFEPLFPRSKTVNLDTTKDFSCNEGPPLSLDHMEDAVRRHKVELKQAMDLYHAACREAQISVHKLSELQDWNMKQEKTLKEVESKNGKCKARIEGMGDQEVKNSELKAEIKAMIEADERKKVLDALRQSHTVIKCQTIIHTLLVLFLSYLYISSFK</sequence>